<name>A0A1Z2L3C5_9ACTN</name>
<dbReference type="OrthoDB" id="3515845at2"/>
<evidence type="ECO:0008006" key="4">
    <source>
        <dbReference type="Google" id="ProtNLM"/>
    </source>
</evidence>
<dbReference type="KEGG" id="salj:SMD11_3143"/>
<sequence length="378" mass="41677">MTTPADGYRALFCDLRSDQVTDAFSLTEVQFDDYIGKTGSLTATLPLPDAALAERARAALLPGRTAVWLERGSEIWWGGVLWTSTPSGDERGRMQVQIQAGTFDSYLDHRIFLPSQDRADAGTFDGGAFEGDQFDIARRLIDNLQQARGGDIGIVYGTEVSGVRRSRKADLTELNRGRELLDSLAGMEDGFEWRIHCYRDPETGRRVKLLQLGHPVITVGQTDIVLDRPGPVLTYSLPEDATLQANFWIARGESPNRNQTAKSVPSVSTVPPDESDLNAGWPRLDGSSDHSAVTDVKVLNELARAQLARARRPQTIPEITIRVDGRVTPALLGAGIRLRVHDLWHAGGTNDRYRVVGLAVTPPARGQYETAKLYLERF</sequence>
<gene>
    <name evidence="2" type="ORF">SMD11_3143</name>
</gene>
<reference evidence="2 3" key="1">
    <citation type="submission" date="2017-06" db="EMBL/GenBank/DDBJ databases">
        <title>Streptomyces albireticuli Genome sequencing and assembly.</title>
        <authorList>
            <person name="Wang Y."/>
            <person name="Du B."/>
            <person name="Ding Y."/>
            <person name="Liu H."/>
            <person name="Hou Q."/>
            <person name="Liu K."/>
            <person name="Yao L."/>
            <person name="Wang C."/>
        </authorList>
    </citation>
    <scope>NUCLEOTIDE SEQUENCE [LARGE SCALE GENOMIC DNA]</scope>
    <source>
        <strain evidence="2 3">MDJK11</strain>
    </source>
</reference>
<organism evidence="2 3">
    <name type="scientific">Streptomyces albireticuli</name>
    <dbReference type="NCBI Taxonomy" id="1940"/>
    <lineage>
        <taxon>Bacteria</taxon>
        <taxon>Bacillati</taxon>
        <taxon>Actinomycetota</taxon>
        <taxon>Actinomycetes</taxon>
        <taxon>Kitasatosporales</taxon>
        <taxon>Streptomycetaceae</taxon>
        <taxon>Streptomyces</taxon>
    </lineage>
</organism>
<evidence type="ECO:0000256" key="1">
    <source>
        <dbReference type="SAM" id="MobiDB-lite"/>
    </source>
</evidence>
<dbReference type="Proteomes" id="UP000195755">
    <property type="component" value="Chromosome"/>
</dbReference>
<dbReference type="AlphaFoldDB" id="A0A1Z2L3C5"/>
<dbReference type="EMBL" id="CP021744">
    <property type="protein sequence ID" value="ARZ68786.1"/>
    <property type="molecule type" value="Genomic_DNA"/>
</dbReference>
<evidence type="ECO:0000313" key="2">
    <source>
        <dbReference type="EMBL" id="ARZ68786.1"/>
    </source>
</evidence>
<evidence type="ECO:0000313" key="3">
    <source>
        <dbReference type="Proteomes" id="UP000195755"/>
    </source>
</evidence>
<protein>
    <recommendedName>
        <fullName evidence="4">Phage tail protein</fullName>
    </recommendedName>
</protein>
<feature type="region of interest" description="Disordered" evidence="1">
    <location>
        <begin position="254"/>
        <end position="278"/>
    </location>
</feature>
<dbReference type="RefSeq" id="WP_087927016.1">
    <property type="nucleotide sequence ID" value="NZ_CP021744.1"/>
</dbReference>
<feature type="compositionally biased region" description="Polar residues" evidence="1">
    <location>
        <begin position="255"/>
        <end position="269"/>
    </location>
</feature>
<accession>A0A1Z2L3C5</accession>
<proteinExistence type="predicted"/>